<dbReference type="STRING" id="644358.A0A0C4E0Z8"/>
<dbReference type="InterPro" id="IPR011032">
    <property type="entry name" value="GroES-like_sf"/>
</dbReference>
<dbReference type="PANTHER" id="PTHR45033">
    <property type="match status" value="1"/>
</dbReference>
<reference evidence="1" key="1">
    <citation type="submission" date="2010-05" db="EMBL/GenBank/DDBJ databases">
        <title>The Genome Sequence of Magnaporthe poae strain ATCC 64411.</title>
        <authorList>
            <consortium name="The Broad Institute Genome Sequencing Platform"/>
            <consortium name="Broad Institute Genome Sequencing Center for Infectious Disease"/>
            <person name="Ma L.-J."/>
            <person name="Dead R."/>
            <person name="Young S."/>
            <person name="Zeng Q."/>
            <person name="Koehrsen M."/>
            <person name="Alvarado L."/>
            <person name="Berlin A."/>
            <person name="Chapman S.B."/>
            <person name="Chen Z."/>
            <person name="Freedman E."/>
            <person name="Gellesch M."/>
            <person name="Goldberg J."/>
            <person name="Griggs A."/>
            <person name="Gujja S."/>
            <person name="Heilman E.R."/>
            <person name="Heiman D."/>
            <person name="Hepburn T."/>
            <person name="Howarth C."/>
            <person name="Jen D."/>
            <person name="Larson L."/>
            <person name="Mehta T."/>
            <person name="Neiman D."/>
            <person name="Pearson M."/>
            <person name="Roberts A."/>
            <person name="Saif S."/>
            <person name="Shea T."/>
            <person name="Shenoy N."/>
            <person name="Sisk P."/>
            <person name="Stolte C."/>
            <person name="Sykes S."/>
            <person name="Walk T."/>
            <person name="White J."/>
            <person name="Yandava C."/>
            <person name="Haas B."/>
            <person name="Nusbaum C."/>
            <person name="Birren B."/>
        </authorList>
    </citation>
    <scope>NUCLEOTIDE SEQUENCE</scope>
    <source>
        <strain evidence="1">ATCC 64411</strain>
    </source>
</reference>
<protein>
    <submittedName>
        <fullName evidence="1 2">Uncharacterized protein</fullName>
    </submittedName>
</protein>
<reference evidence="1" key="3">
    <citation type="submission" date="2011-03" db="EMBL/GenBank/DDBJ databases">
        <title>Annotation of Magnaporthe poae ATCC 64411.</title>
        <authorList>
            <person name="Ma L.-J."/>
            <person name="Dead R."/>
            <person name="Young S.K."/>
            <person name="Zeng Q."/>
            <person name="Gargeya S."/>
            <person name="Fitzgerald M."/>
            <person name="Haas B."/>
            <person name="Abouelleil A."/>
            <person name="Alvarado L."/>
            <person name="Arachchi H.M."/>
            <person name="Berlin A."/>
            <person name="Brown A."/>
            <person name="Chapman S.B."/>
            <person name="Chen Z."/>
            <person name="Dunbar C."/>
            <person name="Freedman E."/>
            <person name="Gearin G."/>
            <person name="Gellesch M."/>
            <person name="Goldberg J."/>
            <person name="Griggs A."/>
            <person name="Gujja S."/>
            <person name="Heiman D."/>
            <person name="Howarth C."/>
            <person name="Larson L."/>
            <person name="Lui A."/>
            <person name="MacDonald P.J.P."/>
            <person name="Mehta T."/>
            <person name="Montmayeur A."/>
            <person name="Murphy C."/>
            <person name="Neiman D."/>
            <person name="Pearson M."/>
            <person name="Priest M."/>
            <person name="Roberts A."/>
            <person name="Saif S."/>
            <person name="Shea T."/>
            <person name="Shenoy N."/>
            <person name="Sisk P."/>
            <person name="Stolte C."/>
            <person name="Sykes S."/>
            <person name="Yandava C."/>
            <person name="Wortman J."/>
            <person name="Nusbaum C."/>
            <person name="Birren B."/>
        </authorList>
    </citation>
    <scope>NUCLEOTIDE SEQUENCE</scope>
    <source>
        <strain evidence="1">ATCC 64411</strain>
    </source>
</reference>
<dbReference type="VEuPathDB" id="FungiDB:MAPG_06042"/>
<dbReference type="EnsemblFungi" id="MAPG_06042T0">
    <property type="protein sequence ID" value="MAPG_06042T0"/>
    <property type="gene ID" value="MAPG_06042"/>
</dbReference>
<dbReference type="AlphaFoldDB" id="A0A0C4E0Z8"/>
<reference evidence="3" key="2">
    <citation type="submission" date="2010-05" db="EMBL/GenBank/DDBJ databases">
        <title>The genome sequence of Magnaporthe poae strain ATCC 64411.</title>
        <authorList>
            <person name="Ma L.-J."/>
            <person name="Dead R."/>
            <person name="Young S."/>
            <person name="Zeng Q."/>
            <person name="Koehrsen M."/>
            <person name="Alvarado L."/>
            <person name="Berlin A."/>
            <person name="Chapman S.B."/>
            <person name="Chen Z."/>
            <person name="Freedman E."/>
            <person name="Gellesch M."/>
            <person name="Goldberg J."/>
            <person name="Griggs A."/>
            <person name="Gujja S."/>
            <person name="Heilman E.R."/>
            <person name="Heiman D."/>
            <person name="Hepburn T."/>
            <person name="Howarth C."/>
            <person name="Jen D."/>
            <person name="Larson L."/>
            <person name="Mehta T."/>
            <person name="Neiman D."/>
            <person name="Pearson M."/>
            <person name="Roberts A."/>
            <person name="Saif S."/>
            <person name="Shea T."/>
            <person name="Shenoy N."/>
            <person name="Sisk P."/>
            <person name="Stolte C."/>
            <person name="Sykes S."/>
            <person name="Walk T."/>
            <person name="White J."/>
            <person name="Yandava C."/>
            <person name="Haas B."/>
            <person name="Nusbaum C."/>
            <person name="Birren B."/>
        </authorList>
    </citation>
    <scope>NUCLEOTIDE SEQUENCE [LARGE SCALE GENOMIC DNA]</scope>
    <source>
        <strain evidence="3">ATCC 64411 / 73-15</strain>
    </source>
</reference>
<dbReference type="Gene3D" id="3.90.180.10">
    <property type="entry name" value="Medium-chain alcohol dehydrogenases, catalytic domain"/>
    <property type="match status" value="1"/>
</dbReference>
<sequence length="72" mass="8039">MASRTTDQWIVNGTEKGFDELEYQKNVPVPNVGDNDVLVRLHGATLNYRDLIIPKGKAVTNNSKNRECIPSP</sequence>
<keyword evidence="3" id="KW-1185">Reference proteome</keyword>
<dbReference type="EMBL" id="ADBL01001448">
    <property type="status" value="NOT_ANNOTATED_CDS"/>
    <property type="molecule type" value="Genomic_DNA"/>
</dbReference>
<evidence type="ECO:0000313" key="2">
    <source>
        <dbReference type="EnsemblFungi" id="MAPG_06042T0"/>
    </source>
</evidence>
<dbReference type="InterPro" id="IPR052711">
    <property type="entry name" value="Zinc_ADH-like"/>
</dbReference>
<evidence type="ECO:0000313" key="1">
    <source>
        <dbReference type="EMBL" id="KLU87036.1"/>
    </source>
</evidence>
<dbReference type="PANTHER" id="PTHR45033:SF2">
    <property type="entry name" value="ZINC-TYPE ALCOHOL DEHYDROGENASE-LIKE PROTEIN C1773.06C"/>
    <property type="match status" value="1"/>
</dbReference>
<accession>A0A0C4E0Z8</accession>
<proteinExistence type="predicted"/>
<name>A0A0C4E0Z8_MAGP6</name>
<reference evidence="2" key="5">
    <citation type="submission" date="2015-06" db="UniProtKB">
        <authorList>
            <consortium name="EnsemblFungi"/>
        </authorList>
    </citation>
    <scope>IDENTIFICATION</scope>
    <source>
        <strain evidence="2">ATCC 64411</strain>
    </source>
</reference>
<reference evidence="2" key="4">
    <citation type="journal article" date="2015" name="G3 (Bethesda)">
        <title>Genome sequences of three phytopathogenic species of the Magnaporthaceae family of fungi.</title>
        <authorList>
            <person name="Okagaki L.H."/>
            <person name="Nunes C.C."/>
            <person name="Sailsbery J."/>
            <person name="Clay B."/>
            <person name="Brown D."/>
            <person name="John T."/>
            <person name="Oh Y."/>
            <person name="Young N."/>
            <person name="Fitzgerald M."/>
            <person name="Haas B.J."/>
            <person name="Zeng Q."/>
            <person name="Young S."/>
            <person name="Adiconis X."/>
            <person name="Fan L."/>
            <person name="Levin J.Z."/>
            <person name="Mitchell T.K."/>
            <person name="Okubara P.A."/>
            <person name="Farman M.L."/>
            <person name="Kohn L.M."/>
            <person name="Birren B."/>
            <person name="Ma L.-J."/>
            <person name="Dean R.A."/>
        </authorList>
    </citation>
    <scope>NUCLEOTIDE SEQUENCE</scope>
    <source>
        <strain evidence="2">ATCC 64411 / 73-15</strain>
    </source>
</reference>
<dbReference type="EMBL" id="GL876970">
    <property type="protein sequence ID" value="KLU87036.1"/>
    <property type="molecule type" value="Genomic_DNA"/>
</dbReference>
<organism evidence="2 3">
    <name type="scientific">Magnaporthiopsis poae (strain ATCC 64411 / 73-15)</name>
    <name type="common">Kentucky bluegrass fungus</name>
    <name type="synonym">Magnaporthe poae</name>
    <dbReference type="NCBI Taxonomy" id="644358"/>
    <lineage>
        <taxon>Eukaryota</taxon>
        <taxon>Fungi</taxon>
        <taxon>Dikarya</taxon>
        <taxon>Ascomycota</taxon>
        <taxon>Pezizomycotina</taxon>
        <taxon>Sordariomycetes</taxon>
        <taxon>Sordariomycetidae</taxon>
        <taxon>Magnaporthales</taxon>
        <taxon>Magnaporthaceae</taxon>
        <taxon>Magnaporthiopsis</taxon>
    </lineage>
</organism>
<dbReference type="SUPFAM" id="SSF50129">
    <property type="entry name" value="GroES-like"/>
    <property type="match status" value="1"/>
</dbReference>
<gene>
    <name evidence="1" type="ORF">MAPG_06042</name>
</gene>
<dbReference type="Proteomes" id="UP000011715">
    <property type="component" value="Unassembled WGS sequence"/>
</dbReference>
<dbReference type="OrthoDB" id="9930022at2759"/>
<evidence type="ECO:0000313" key="3">
    <source>
        <dbReference type="Proteomes" id="UP000011715"/>
    </source>
</evidence>